<reference evidence="1" key="1">
    <citation type="journal article" date="2025" name="Int. J. Syst. Evol. Microbiol.">
        <title>Streptomyces citrinus sp. nov., with yellow diffusible pigment.</title>
        <authorList>
            <person name="He Y."/>
            <person name="Yang E."/>
            <person name="Xu J."/>
            <person name="Sun Y."/>
            <person name="Sun L."/>
        </authorList>
    </citation>
    <scope>NUCLEOTIDE SEQUENCE</scope>
    <source>
        <strain evidence="1">Q6</strain>
    </source>
</reference>
<dbReference type="Proteomes" id="UP001432251">
    <property type="component" value="Plasmid p1"/>
</dbReference>
<evidence type="ECO:0000313" key="1">
    <source>
        <dbReference type="EMBL" id="WWQ69348.1"/>
    </source>
</evidence>
<name>A0ACD5AQM0_9ACTN</name>
<keyword evidence="1" id="KW-0614">Plasmid</keyword>
<dbReference type="EMBL" id="CP146023">
    <property type="protein sequence ID" value="WWQ69348.1"/>
    <property type="molecule type" value="Genomic_DNA"/>
</dbReference>
<protein>
    <submittedName>
        <fullName evidence="1">Helix-turn-helix transcriptional regulator</fullName>
    </submittedName>
</protein>
<keyword evidence="2" id="KW-1185">Reference proteome</keyword>
<gene>
    <name evidence="1" type="ORF">V2W30_39870</name>
</gene>
<proteinExistence type="predicted"/>
<sequence>MRPVPFPEYGAGRLAAALRQGRETSGKSREQVADAIPCSLATVQRAEAGKKRPTQTVTRAFAQVCGMNEEKIVRLWEAAGRPARGSKRTQAPAVNFVRTEADLGAALLRVHEDNASPALREMERRAERHGGFGRLDRMTAWRIVHRKVLPATENQLKAFLTACEVPESAFPQWVRAWRRAKADTKATARRQAAQARAAKPDSVDPDTAMRIMRAAGLRPIDTFPGSARPWTAQCAACGQWSRFRLDAVHRGAICPVCHTTRAP</sequence>
<evidence type="ECO:0000313" key="2">
    <source>
        <dbReference type="Proteomes" id="UP001432251"/>
    </source>
</evidence>
<accession>A0ACD5AQM0</accession>
<geneLocation type="plasmid" evidence="1 2">
    <name>p1</name>
</geneLocation>
<organism evidence="1 2">
    <name type="scientific">Streptomyces citrinus</name>
    <dbReference type="NCBI Taxonomy" id="3118173"/>
    <lineage>
        <taxon>Bacteria</taxon>
        <taxon>Bacillati</taxon>
        <taxon>Actinomycetota</taxon>
        <taxon>Actinomycetes</taxon>
        <taxon>Kitasatosporales</taxon>
        <taxon>Streptomycetaceae</taxon>
        <taxon>Streptomyces</taxon>
    </lineage>
</organism>